<feature type="compositionally biased region" description="Low complexity" evidence="2">
    <location>
        <begin position="252"/>
        <end position="262"/>
    </location>
</feature>
<evidence type="ECO:0000313" key="3">
    <source>
        <dbReference type="EMBL" id="KZT10387.1"/>
    </source>
</evidence>
<feature type="coiled-coil region" evidence="1">
    <location>
        <begin position="210"/>
        <end position="244"/>
    </location>
</feature>
<proteinExistence type="predicted"/>
<dbReference type="AlphaFoldDB" id="A0A165GIB7"/>
<protein>
    <submittedName>
        <fullName evidence="3">Uncharacterized protein</fullName>
    </submittedName>
</protein>
<dbReference type="OrthoDB" id="3222060at2759"/>
<feature type="compositionally biased region" description="Low complexity" evidence="2">
    <location>
        <begin position="62"/>
        <end position="71"/>
    </location>
</feature>
<reference evidence="3 4" key="1">
    <citation type="journal article" date="2016" name="Mol. Biol. Evol.">
        <title>Comparative Genomics of Early-Diverging Mushroom-Forming Fungi Provides Insights into the Origins of Lignocellulose Decay Capabilities.</title>
        <authorList>
            <person name="Nagy L.G."/>
            <person name="Riley R."/>
            <person name="Tritt A."/>
            <person name="Adam C."/>
            <person name="Daum C."/>
            <person name="Floudas D."/>
            <person name="Sun H."/>
            <person name="Yadav J.S."/>
            <person name="Pangilinan J."/>
            <person name="Larsson K.H."/>
            <person name="Matsuura K."/>
            <person name="Barry K."/>
            <person name="Labutti K."/>
            <person name="Kuo R."/>
            <person name="Ohm R.A."/>
            <person name="Bhattacharya S.S."/>
            <person name="Shirouzu T."/>
            <person name="Yoshinaga Y."/>
            <person name="Martin F.M."/>
            <person name="Grigoriev I.V."/>
            <person name="Hibbett D.S."/>
        </authorList>
    </citation>
    <scope>NUCLEOTIDE SEQUENCE [LARGE SCALE GENOMIC DNA]</scope>
    <source>
        <strain evidence="3 4">93-53</strain>
    </source>
</reference>
<dbReference type="Proteomes" id="UP000076871">
    <property type="component" value="Unassembled WGS sequence"/>
</dbReference>
<dbReference type="RefSeq" id="XP_040768127.1">
    <property type="nucleotide sequence ID" value="XM_040902396.1"/>
</dbReference>
<gene>
    <name evidence="3" type="ORF">LAESUDRAFT_423333</name>
</gene>
<dbReference type="STRING" id="1314785.A0A165GIB7"/>
<keyword evidence="4" id="KW-1185">Reference proteome</keyword>
<organism evidence="3 4">
    <name type="scientific">Laetiporus sulphureus 93-53</name>
    <dbReference type="NCBI Taxonomy" id="1314785"/>
    <lineage>
        <taxon>Eukaryota</taxon>
        <taxon>Fungi</taxon>
        <taxon>Dikarya</taxon>
        <taxon>Basidiomycota</taxon>
        <taxon>Agaricomycotina</taxon>
        <taxon>Agaricomycetes</taxon>
        <taxon>Polyporales</taxon>
        <taxon>Laetiporus</taxon>
    </lineage>
</organism>
<feature type="region of interest" description="Disordered" evidence="2">
    <location>
        <begin position="1"/>
        <end position="83"/>
    </location>
</feature>
<keyword evidence="1" id="KW-0175">Coiled coil</keyword>
<evidence type="ECO:0000313" key="4">
    <source>
        <dbReference type="Proteomes" id="UP000076871"/>
    </source>
</evidence>
<feature type="compositionally biased region" description="Basic and acidic residues" evidence="2">
    <location>
        <begin position="49"/>
        <end position="58"/>
    </location>
</feature>
<accession>A0A165GIB7</accession>
<evidence type="ECO:0000256" key="2">
    <source>
        <dbReference type="SAM" id="MobiDB-lite"/>
    </source>
</evidence>
<feature type="region of interest" description="Disordered" evidence="2">
    <location>
        <begin position="251"/>
        <end position="272"/>
    </location>
</feature>
<name>A0A165GIB7_9APHY</name>
<dbReference type="InParanoid" id="A0A165GIB7"/>
<evidence type="ECO:0000256" key="1">
    <source>
        <dbReference type="SAM" id="Coils"/>
    </source>
</evidence>
<dbReference type="EMBL" id="KV427609">
    <property type="protein sequence ID" value="KZT10387.1"/>
    <property type="molecule type" value="Genomic_DNA"/>
</dbReference>
<dbReference type="GeneID" id="63819427"/>
<sequence>MSFPHGSWPHKGEEQLSDAAQTVGGSIRRPDNSTQQPYALVGGYSPNDPFRRFPDRTVVRPSSNSPTSSLSGAMGDTHISPNHPTVPSGMAWPIPHGNYTMSEEGFGSFGATPPTPASASPSGAFMYPMHPNPHVYLPGGVDPDHFPPHSSSASSSSLAEQYAMQRAIMHANREMSSVSASPSSPAVPMPLPSNAMAGSLTIGRPPRSSQEAMEEQIMRLQQRVRELETEHESALQRAGQLERELARVRYNSPSAASSSTLPSPLPTPTLPPILEENWRARTEARKKIYCSVNRAGNALCAWHDSRRERRAYPPRNAPPGMLNCGCTHEEALFEESLARHGIGSYHPGESVRMDPTLRNPLLRLLQQRYGYRDGDFDFDPATQTWINGEDAAHWQSRLASGAANVKKNRPEERR</sequence>